<evidence type="ECO:0000256" key="1">
    <source>
        <dbReference type="SAM" id="Coils"/>
    </source>
</evidence>
<feature type="coiled-coil region" evidence="1">
    <location>
        <begin position="556"/>
        <end position="619"/>
    </location>
</feature>
<protein>
    <submittedName>
        <fullName evidence="4">Unnamed protein product</fullName>
    </submittedName>
</protein>
<dbReference type="EMBL" id="BSXW01000356">
    <property type="protein sequence ID" value="GMF19838.1"/>
    <property type="molecule type" value="Genomic_DNA"/>
</dbReference>
<organism evidence="4 5">
    <name type="scientific">Phytophthora lilii</name>
    <dbReference type="NCBI Taxonomy" id="2077276"/>
    <lineage>
        <taxon>Eukaryota</taxon>
        <taxon>Sar</taxon>
        <taxon>Stramenopiles</taxon>
        <taxon>Oomycota</taxon>
        <taxon>Peronosporomycetes</taxon>
        <taxon>Peronosporales</taxon>
        <taxon>Peronosporaceae</taxon>
        <taxon>Phytophthora</taxon>
    </lineage>
</organism>
<feature type="coiled-coil region" evidence="1">
    <location>
        <begin position="648"/>
        <end position="685"/>
    </location>
</feature>
<evidence type="ECO:0000313" key="4">
    <source>
        <dbReference type="EMBL" id="GMF19838.1"/>
    </source>
</evidence>
<dbReference type="Proteomes" id="UP001165083">
    <property type="component" value="Unassembled WGS sequence"/>
</dbReference>
<accession>A0A9W6TV71</accession>
<keyword evidence="5" id="KW-1185">Reference proteome</keyword>
<proteinExistence type="predicted"/>
<dbReference type="OrthoDB" id="552574at2759"/>
<keyword evidence="1" id="KW-0175">Coiled coil</keyword>
<comment type="caution">
    <text evidence="4">The sequence shown here is derived from an EMBL/GenBank/DDBJ whole genome shotgun (WGS) entry which is preliminary data.</text>
</comment>
<evidence type="ECO:0000313" key="5">
    <source>
        <dbReference type="Proteomes" id="UP001165083"/>
    </source>
</evidence>
<dbReference type="AlphaFoldDB" id="A0A9W6TV71"/>
<gene>
    <name evidence="4" type="ORF">Plil01_000761900</name>
</gene>
<name>A0A9W6TV71_9STRA</name>
<evidence type="ECO:0000256" key="2">
    <source>
        <dbReference type="SAM" id="MobiDB-lite"/>
    </source>
</evidence>
<feature type="compositionally biased region" description="Low complexity" evidence="2">
    <location>
        <begin position="522"/>
        <end position="539"/>
    </location>
</feature>
<dbReference type="InterPro" id="IPR000008">
    <property type="entry name" value="C2_dom"/>
</dbReference>
<feature type="region of interest" description="Disordered" evidence="2">
    <location>
        <begin position="513"/>
        <end position="543"/>
    </location>
</feature>
<reference evidence="4" key="1">
    <citation type="submission" date="2023-04" db="EMBL/GenBank/DDBJ databases">
        <title>Phytophthora lilii NBRC 32176.</title>
        <authorList>
            <person name="Ichikawa N."/>
            <person name="Sato H."/>
            <person name="Tonouchi N."/>
        </authorList>
    </citation>
    <scope>NUCLEOTIDE SEQUENCE</scope>
    <source>
        <strain evidence="4">NBRC 32176</strain>
    </source>
</reference>
<feature type="domain" description="C2" evidence="3">
    <location>
        <begin position="36"/>
        <end position="219"/>
    </location>
</feature>
<sequence>MHVLPARAARRADAAARERCCRTHRQPATHAVSGDLLTILVHFGRNLDTLVPRDSQTELDGVDGSAASKERLNSYVVASVGNFASPPDVVQCRRGGDVDKDDLSASTHSFQEGRVLYEQTCSPYAATRVVEDSTSPSWNEVLAIPLPPGWSVLSQRATNQGESTITAQAERGADAGANSNVALKVELVERGASHQEDFLLATCLLPLAKIPCQLQQTRFAFAFPAVDTKSTPDHLPAACIYLSLHASSRGQDYSIDTMEQVEIVVESFTPVVVTGSEDEGLPLDCTSLAAVVNLRTDGDSNTSLLEPVENFGVLENHFIVLHDGQEPTVTSFAADNVLRADVKLGGITPSASSITGSASGVYKWFFPFSFVLPAKSNKNMDTSVVDIALFKASVKPHKLIGRGHLKLSSAPAVMKDGLPLRHTVIPMALEGDTSRVLGHFALRLRWWEAPAWKAFVADIPARRVVCTNRRKRSPRPTLVWMGALLRGLNRHPVTSICDAGGVSGILAELLTESPTDRDTKPTLQHLQRQQQQTQKVTTHNNDRDYTDTSALLREQLAHLQAEGTAQRHQIERLQNELDTRLAAIKTCGLEIVALRDAQLQKLKEQVESAQHRDQQQLAELLAPNGSAFLAHPELHAASQRFTLLASKYKELDRDYQSVKQQLASAQQSLAAYEDLEARHARLQEAHLVQAALVQRLRRDKQHAAALEVSTVE</sequence>
<dbReference type="SMART" id="SM00239">
    <property type="entry name" value="C2"/>
    <property type="match status" value="1"/>
</dbReference>
<evidence type="ECO:0000259" key="3">
    <source>
        <dbReference type="SMART" id="SM00239"/>
    </source>
</evidence>